<keyword evidence="4" id="KW-1185">Reference proteome</keyword>
<dbReference type="EMBL" id="VCEB01000003">
    <property type="protein sequence ID" value="KAB0381137.1"/>
    <property type="molecule type" value="Genomic_DNA"/>
</dbReference>
<evidence type="ECO:0000313" key="4">
    <source>
        <dbReference type="Proteomes" id="UP000326062"/>
    </source>
</evidence>
<reference evidence="3 4" key="1">
    <citation type="submission" date="2019-06" db="EMBL/GenBank/DDBJ databases">
        <title>Discovery of a novel chromosome fission-fusion reversal in muntjac.</title>
        <authorList>
            <person name="Mudd A.B."/>
            <person name="Bredeson J.V."/>
            <person name="Baum R."/>
            <person name="Hockemeyer D."/>
            <person name="Rokhsar D.S."/>
        </authorList>
    </citation>
    <scope>NUCLEOTIDE SEQUENCE [LARGE SCALE GENOMIC DNA]</scope>
    <source>
        <strain evidence="3">UCam_UCB_Mr</strain>
        <tissue evidence="3">Fibroblast cell line</tissue>
    </source>
</reference>
<dbReference type="Pfam" id="PF15715">
    <property type="entry name" value="PAF"/>
    <property type="match status" value="1"/>
</dbReference>
<name>A0A5J5MNI7_MUNRE</name>
<feature type="compositionally biased region" description="Basic and acidic residues" evidence="1">
    <location>
        <begin position="97"/>
        <end position="112"/>
    </location>
</feature>
<evidence type="ECO:0000256" key="1">
    <source>
        <dbReference type="SAM" id="MobiDB-lite"/>
    </source>
</evidence>
<accession>A0A5J5MNI7</accession>
<feature type="compositionally biased region" description="Basic and acidic residues" evidence="1">
    <location>
        <begin position="21"/>
        <end position="37"/>
    </location>
</feature>
<feature type="compositionally biased region" description="Basic residues" evidence="1">
    <location>
        <begin position="38"/>
        <end position="50"/>
    </location>
</feature>
<feature type="domain" description="PCNA-associated factor histone-like" evidence="2">
    <location>
        <begin position="83"/>
        <end position="124"/>
    </location>
</feature>
<evidence type="ECO:0000259" key="2">
    <source>
        <dbReference type="Pfam" id="PF15715"/>
    </source>
</evidence>
<organism evidence="3 4">
    <name type="scientific">Muntiacus reevesi</name>
    <name type="common">Reeves' muntjac</name>
    <name type="synonym">Cervus reevesi</name>
    <dbReference type="NCBI Taxonomy" id="9886"/>
    <lineage>
        <taxon>Eukaryota</taxon>
        <taxon>Metazoa</taxon>
        <taxon>Chordata</taxon>
        <taxon>Craniata</taxon>
        <taxon>Vertebrata</taxon>
        <taxon>Euteleostomi</taxon>
        <taxon>Mammalia</taxon>
        <taxon>Eutheria</taxon>
        <taxon>Laurasiatheria</taxon>
        <taxon>Artiodactyla</taxon>
        <taxon>Ruminantia</taxon>
        <taxon>Pecora</taxon>
        <taxon>Cervidae</taxon>
        <taxon>Muntiacinae</taxon>
        <taxon>Muntiacus</taxon>
    </lineage>
</organism>
<proteinExistence type="predicted"/>
<dbReference type="InterPro" id="IPR031444">
    <property type="entry name" value="PCNA-AF_dom"/>
</dbReference>
<sequence length="133" mass="15247">DSVRPWRLRGPCPLRGTVPKESLDAKESSKERTEKQKQKVHGIYKKQKNRKRLSWGKVGGACKRANDCQRPADPYLGGFSLTTPKRQKGIGEFFRLPPKDSEKQNRIPEERSACPLPPDHTDDEKEQNFLTHP</sequence>
<gene>
    <name evidence="3" type="ORF">FD755_008921</name>
</gene>
<protein>
    <recommendedName>
        <fullName evidence="2">PCNA-associated factor histone-like domain-containing protein</fullName>
    </recommendedName>
</protein>
<dbReference type="Proteomes" id="UP000326062">
    <property type="component" value="Chromosome 3"/>
</dbReference>
<feature type="non-terminal residue" evidence="3">
    <location>
        <position position="1"/>
    </location>
</feature>
<evidence type="ECO:0000313" key="3">
    <source>
        <dbReference type="EMBL" id="KAB0381137.1"/>
    </source>
</evidence>
<feature type="region of interest" description="Disordered" evidence="1">
    <location>
        <begin position="1"/>
        <end position="50"/>
    </location>
</feature>
<dbReference type="AlphaFoldDB" id="A0A5J5MNI7"/>
<feature type="region of interest" description="Disordered" evidence="1">
    <location>
        <begin position="90"/>
        <end position="133"/>
    </location>
</feature>
<comment type="caution">
    <text evidence="3">The sequence shown here is derived from an EMBL/GenBank/DDBJ whole genome shotgun (WGS) entry which is preliminary data.</text>
</comment>